<evidence type="ECO:0000313" key="7">
    <source>
        <dbReference type="Proteomes" id="UP000321157"/>
    </source>
</evidence>
<keyword evidence="4 5" id="KW-0472">Membrane</keyword>
<evidence type="ECO:0000256" key="1">
    <source>
        <dbReference type="ARBA" id="ARBA00022475"/>
    </source>
</evidence>
<dbReference type="AlphaFoldDB" id="A0A511V9W1"/>
<evidence type="ECO:0000256" key="3">
    <source>
        <dbReference type="ARBA" id="ARBA00022989"/>
    </source>
</evidence>
<feature type="transmembrane region" description="Helical" evidence="5">
    <location>
        <begin position="70"/>
        <end position="88"/>
    </location>
</feature>
<dbReference type="Pfam" id="PF07457">
    <property type="entry name" value="DUF1516"/>
    <property type="match status" value="1"/>
</dbReference>
<keyword evidence="1" id="KW-1003">Cell membrane</keyword>
<dbReference type="RefSeq" id="WP_146811230.1">
    <property type="nucleotide sequence ID" value="NZ_BJXX01000148.1"/>
</dbReference>
<keyword evidence="7" id="KW-1185">Reference proteome</keyword>
<feature type="transmembrane region" description="Helical" evidence="5">
    <location>
        <begin position="16"/>
        <end position="33"/>
    </location>
</feature>
<feature type="transmembrane region" description="Helical" evidence="5">
    <location>
        <begin position="45"/>
        <end position="64"/>
    </location>
</feature>
<evidence type="ECO:0000313" key="6">
    <source>
        <dbReference type="EMBL" id="GEN35706.1"/>
    </source>
</evidence>
<organism evidence="6 7">
    <name type="scientific">Aneurinibacillus danicus</name>
    <dbReference type="NCBI Taxonomy" id="267746"/>
    <lineage>
        <taxon>Bacteria</taxon>
        <taxon>Bacillati</taxon>
        <taxon>Bacillota</taxon>
        <taxon>Bacilli</taxon>
        <taxon>Bacillales</taxon>
        <taxon>Paenibacillaceae</taxon>
        <taxon>Aneurinibacillus group</taxon>
        <taxon>Aneurinibacillus</taxon>
    </lineage>
</organism>
<keyword evidence="2 5" id="KW-0812">Transmembrane</keyword>
<proteinExistence type="predicted"/>
<dbReference type="Proteomes" id="UP000321157">
    <property type="component" value="Unassembled WGS sequence"/>
</dbReference>
<dbReference type="EMBL" id="BJXX01000148">
    <property type="protein sequence ID" value="GEN35706.1"/>
    <property type="molecule type" value="Genomic_DNA"/>
</dbReference>
<dbReference type="OrthoDB" id="2365314at2"/>
<sequence>MSPDAVAIMQQIHRDSWFWILLFFVLSFLLTKNGKTKFLKITHGLLRLVFIIMIVTGAGMLIAYKFPLAYMVKGVLAVLMIGVIEMVLGRARRKERTGPLWGAFVFLLAMVLLIAFRVITF</sequence>
<accession>A0A511V9W1</accession>
<gene>
    <name evidence="6" type="ORF">ADA01nite_31660</name>
</gene>
<name>A0A511V9W1_9BACL</name>
<evidence type="ECO:0000256" key="4">
    <source>
        <dbReference type="ARBA" id="ARBA00023136"/>
    </source>
</evidence>
<dbReference type="InterPro" id="IPR010899">
    <property type="entry name" value="UPF0344"/>
</dbReference>
<evidence type="ECO:0000256" key="2">
    <source>
        <dbReference type="ARBA" id="ARBA00022692"/>
    </source>
</evidence>
<reference evidence="6 7" key="1">
    <citation type="submission" date="2019-07" db="EMBL/GenBank/DDBJ databases">
        <title>Whole genome shotgun sequence of Aneurinibacillus danicus NBRC 102444.</title>
        <authorList>
            <person name="Hosoyama A."/>
            <person name="Uohara A."/>
            <person name="Ohji S."/>
            <person name="Ichikawa N."/>
        </authorList>
    </citation>
    <scope>NUCLEOTIDE SEQUENCE [LARGE SCALE GENOMIC DNA]</scope>
    <source>
        <strain evidence="6 7">NBRC 102444</strain>
    </source>
</reference>
<protein>
    <submittedName>
        <fullName evidence="6">Uncharacterized protein</fullName>
    </submittedName>
</protein>
<evidence type="ECO:0000256" key="5">
    <source>
        <dbReference type="SAM" id="Phobius"/>
    </source>
</evidence>
<keyword evidence="3 5" id="KW-1133">Transmembrane helix</keyword>
<feature type="transmembrane region" description="Helical" evidence="5">
    <location>
        <begin position="100"/>
        <end position="119"/>
    </location>
</feature>
<comment type="caution">
    <text evidence="6">The sequence shown here is derived from an EMBL/GenBank/DDBJ whole genome shotgun (WGS) entry which is preliminary data.</text>
</comment>